<name>A0A1U7CJ37_9BACT</name>
<keyword evidence="2" id="KW-0963">Cytoplasm</keyword>
<dbReference type="SUPFAM" id="SSF110395">
    <property type="entry name" value="CutC-like"/>
    <property type="match status" value="1"/>
</dbReference>
<evidence type="ECO:0000256" key="1">
    <source>
        <dbReference type="ARBA" id="ARBA00007768"/>
    </source>
</evidence>
<dbReference type="Proteomes" id="UP000186309">
    <property type="component" value="Chromosome"/>
</dbReference>
<dbReference type="RefSeq" id="WP_076343167.1">
    <property type="nucleotide sequence ID" value="NZ_CP019082.1"/>
</dbReference>
<dbReference type="PANTHER" id="PTHR12598">
    <property type="entry name" value="COPPER HOMEOSTASIS PROTEIN CUTC"/>
    <property type="match status" value="1"/>
</dbReference>
<gene>
    <name evidence="2 3" type="primary">cutC</name>
    <name evidence="3" type="ORF">BSF38_00328</name>
</gene>
<comment type="similarity">
    <text evidence="1 2">Belongs to the CutC family.</text>
</comment>
<reference evidence="4" key="1">
    <citation type="submission" date="2016-12" db="EMBL/GenBank/DDBJ databases">
        <title>Comparative genomics of four Isosphaeraceae planctomycetes: a common pool of plasmids and glycoside hydrolase genes.</title>
        <authorList>
            <person name="Ivanova A."/>
        </authorList>
    </citation>
    <scope>NUCLEOTIDE SEQUENCE [LARGE SCALE GENOMIC DNA]</scope>
    <source>
        <strain evidence="4">PX4</strain>
    </source>
</reference>
<dbReference type="GO" id="GO:0005507">
    <property type="term" value="F:copper ion binding"/>
    <property type="evidence" value="ECO:0007669"/>
    <property type="project" value="TreeGrafter"/>
</dbReference>
<comment type="subcellular location">
    <subcellularLocation>
        <location evidence="2">Cytoplasm</location>
    </subcellularLocation>
</comment>
<dbReference type="CDD" id="cd00945">
    <property type="entry name" value="Aldolase_Class_I"/>
    <property type="match status" value="1"/>
</dbReference>
<dbReference type="Pfam" id="PF03932">
    <property type="entry name" value="CutC"/>
    <property type="match status" value="1"/>
</dbReference>
<dbReference type="HAMAP" id="MF_00795">
    <property type="entry name" value="CutC"/>
    <property type="match status" value="1"/>
</dbReference>
<comment type="caution">
    <text evidence="2">Once thought to be involved in copper homeostasis, experiments in E.coli have shown this is not the case.</text>
</comment>
<evidence type="ECO:0000313" key="3">
    <source>
        <dbReference type="EMBL" id="APW58917.1"/>
    </source>
</evidence>
<protein>
    <recommendedName>
        <fullName evidence="2">PF03932 family protein CutC</fullName>
    </recommendedName>
</protein>
<dbReference type="Gene3D" id="3.20.20.380">
    <property type="entry name" value="Copper homeostasis (CutC) domain"/>
    <property type="match status" value="1"/>
</dbReference>
<dbReference type="PANTHER" id="PTHR12598:SF0">
    <property type="entry name" value="COPPER HOMEOSTASIS PROTEIN CUTC HOMOLOG"/>
    <property type="match status" value="1"/>
</dbReference>
<dbReference type="GO" id="GO:0005737">
    <property type="term" value="C:cytoplasm"/>
    <property type="evidence" value="ECO:0007669"/>
    <property type="project" value="UniProtKB-SubCell"/>
</dbReference>
<dbReference type="InterPro" id="IPR005627">
    <property type="entry name" value="CutC-like"/>
</dbReference>
<evidence type="ECO:0000313" key="4">
    <source>
        <dbReference type="Proteomes" id="UP000186309"/>
    </source>
</evidence>
<organism evidence="3 4">
    <name type="scientific">Paludisphaera borealis</name>
    <dbReference type="NCBI Taxonomy" id="1387353"/>
    <lineage>
        <taxon>Bacteria</taxon>
        <taxon>Pseudomonadati</taxon>
        <taxon>Planctomycetota</taxon>
        <taxon>Planctomycetia</taxon>
        <taxon>Isosphaerales</taxon>
        <taxon>Isosphaeraceae</taxon>
        <taxon>Paludisphaera</taxon>
    </lineage>
</organism>
<evidence type="ECO:0000256" key="2">
    <source>
        <dbReference type="HAMAP-Rule" id="MF_00795"/>
    </source>
</evidence>
<accession>A0A1U7CJ37</accession>
<dbReference type="KEGG" id="pbor:BSF38_00328"/>
<dbReference type="InterPro" id="IPR036822">
    <property type="entry name" value="CutC-like_dom_sf"/>
</dbReference>
<dbReference type="STRING" id="1387353.BSF38_00328"/>
<sequence length="249" mass="26301">MGRSITVEICVGDLRSALEAGEGGADRVELCDRLEVGGTTPSAGTIAEACRRLTIPVHVLIRNRAGDFAPSEPELAAMHHDVETAKRLGASGVVLGILKNDGTIDRDATARLIELARPMSVTFHKAFDQTRDLDEALETLVELGVDRVLTSGGRPSAEAGADALVRLVARAGDRIGVLVAGRLTVENLGGIVRRTRAREIHLGSAAMGLNESPAAFAPPDGSTLDWLGVRAERVRRIIEVAADSESTLC</sequence>
<dbReference type="AlphaFoldDB" id="A0A1U7CJ37"/>
<proteinExistence type="inferred from homology"/>
<dbReference type="OrthoDB" id="9815677at2"/>
<keyword evidence="4" id="KW-1185">Reference proteome</keyword>
<dbReference type="EMBL" id="CP019082">
    <property type="protein sequence ID" value="APW58917.1"/>
    <property type="molecule type" value="Genomic_DNA"/>
</dbReference>